<feature type="transmembrane region" description="Helical" evidence="1">
    <location>
        <begin position="125"/>
        <end position="143"/>
    </location>
</feature>
<proteinExistence type="predicted"/>
<gene>
    <name evidence="2" type="ORF">DRW42_07560</name>
</gene>
<feature type="transmembrane region" description="Helical" evidence="1">
    <location>
        <begin position="206"/>
        <end position="223"/>
    </location>
</feature>
<dbReference type="AlphaFoldDB" id="A0A366L5E8"/>
<keyword evidence="1" id="KW-1133">Transmembrane helix</keyword>
<evidence type="ECO:0000256" key="1">
    <source>
        <dbReference type="SAM" id="Phobius"/>
    </source>
</evidence>
<dbReference type="Proteomes" id="UP000252081">
    <property type="component" value="Unassembled WGS sequence"/>
</dbReference>
<sequence>MKRGQLAFQQSIKCIKMLKKTIKPSSKGLKTAIIRFLVYGIIIYLIAEFLKWNVKHETGQNKFTEDSMVEAVQSIILLACSLIYLRVSFKYKSIFPLAFGLFAFTFASLIREQDAFLDEHIYDGAWQTAAFSLLILAAVLIYRKKDIFLSNMNDFAPKFSFGILLSGIFTTYIFARLYGRKVFWMAVMEAQYARDVKNVSEESLELFGYALILIASIEFYYFAKANHIIAVRNNEETINQPNVYLKVGS</sequence>
<name>A0A366L5E8_9SPHI</name>
<feature type="transmembrane region" description="Helical" evidence="1">
    <location>
        <begin position="155"/>
        <end position="175"/>
    </location>
</feature>
<keyword evidence="3" id="KW-1185">Reference proteome</keyword>
<comment type="caution">
    <text evidence="2">The sequence shown here is derived from an EMBL/GenBank/DDBJ whole genome shotgun (WGS) entry which is preliminary data.</text>
</comment>
<feature type="transmembrane region" description="Helical" evidence="1">
    <location>
        <begin position="94"/>
        <end position="110"/>
    </location>
</feature>
<accession>A0A366L5E8</accession>
<evidence type="ECO:0000313" key="3">
    <source>
        <dbReference type="Proteomes" id="UP000252081"/>
    </source>
</evidence>
<reference evidence="2 3" key="1">
    <citation type="submission" date="2018-07" db="EMBL/GenBank/DDBJ databases">
        <title>A draft genome of a endophytic bacteria, a new species of Pedobacter.</title>
        <authorList>
            <person name="Zhang Z.D."/>
            <person name="Chen Z.J."/>
        </authorList>
    </citation>
    <scope>NUCLEOTIDE SEQUENCE [LARGE SCALE GENOMIC DNA]</scope>
    <source>
        <strain evidence="2 3">RS10</strain>
    </source>
</reference>
<keyword evidence="1" id="KW-0472">Membrane</keyword>
<evidence type="ECO:0000313" key="2">
    <source>
        <dbReference type="EMBL" id="RBQ09046.1"/>
    </source>
</evidence>
<protein>
    <submittedName>
        <fullName evidence="2">Uncharacterized protein</fullName>
    </submittedName>
</protein>
<organism evidence="2 3">
    <name type="scientific">Pedobacter miscanthi</name>
    <dbReference type="NCBI Taxonomy" id="2259170"/>
    <lineage>
        <taxon>Bacteria</taxon>
        <taxon>Pseudomonadati</taxon>
        <taxon>Bacteroidota</taxon>
        <taxon>Sphingobacteriia</taxon>
        <taxon>Sphingobacteriales</taxon>
        <taxon>Sphingobacteriaceae</taxon>
        <taxon>Pedobacter</taxon>
    </lineage>
</organism>
<feature type="transmembrane region" description="Helical" evidence="1">
    <location>
        <begin position="67"/>
        <end position="87"/>
    </location>
</feature>
<keyword evidence="1" id="KW-0812">Transmembrane</keyword>
<dbReference type="EMBL" id="QNQU01000005">
    <property type="protein sequence ID" value="RBQ09046.1"/>
    <property type="molecule type" value="Genomic_DNA"/>
</dbReference>
<feature type="transmembrane region" description="Helical" evidence="1">
    <location>
        <begin position="28"/>
        <end position="47"/>
    </location>
</feature>